<dbReference type="InterPro" id="IPR024791">
    <property type="entry name" value="Cyt_c/ubiquinol_Oxase_su3"/>
</dbReference>
<feature type="transmembrane region" description="Helical" evidence="9">
    <location>
        <begin position="196"/>
        <end position="220"/>
    </location>
</feature>
<dbReference type="SUPFAM" id="SSF81452">
    <property type="entry name" value="Cytochrome c oxidase subunit III-like"/>
    <property type="match status" value="1"/>
</dbReference>
<comment type="subcellular location">
    <subcellularLocation>
        <location evidence="1">Membrane</location>
        <topology evidence="1">Multi-pass membrane protein</topology>
    </subcellularLocation>
</comment>
<evidence type="ECO:0000313" key="11">
    <source>
        <dbReference type="EMBL" id="QDH52425.1"/>
    </source>
</evidence>
<dbReference type="EMBL" id="MG257766">
    <property type="protein sequence ID" value="QDH52425.1"/>
    <property type="molecule type" value="Genomic_DNA"/>
</dbReference>
<feature type="domain" description="Heme-copper oxidase subunit III family profile" evidence="10">
    <location>
        <begin position="2"/>
        <end position="261"/>
    </location>
</feature>
<keyword evidence="8 11" id="KW-0496">Mitochondrion</keyword>
<gene>
    <name evidence="11" type="primary">COX3</name>
</gene>
<dbReference type="InterPro" id="IPR013833">
    <property type="entry name" value="Cyt_c_oxidase_su3_a-hlx"/>
</dbReference>
<geneLocation type="mitochondrion" evidence="11"/>
<sequence>MMNNPYYTVKNSWAPLFSALSIFFTMGLLSATMWKSGEGGFFVVALIMFSFMFMIWFKEIYREADSVSTMADKEIPLLEFSFLLFIVSEILFFTSFFWAYFHFSFSPDGEMGNIWPPFSLAPIPFFETPLLNTVVLLASGISITWAHHLFFSKSNWNNGMYLILVTMLLGAYFTFLQAQEYFESPFSINDSSYGSVFFTATGFHGLHIIVGTFLLLSVLVKFVKGVVPSLFQTHFELAAWYWHFVDVVWLFLYICIYWWGY</sequence>
<evidence type="ECO:0000256" key="5">
    <source>
        <dbReference type="ARBA" id="ARBA00022967"/>
    </source>
</evidence>
<dbReference type="CDD" id="cd01665">
    <property type="entry name" value="Cyt_c_Oxidase_III"/>
    <property type="match status" value="1"/>
</dbReference>
<evidence type="ECO:0000256" key="4">
    <source>
        <dbReference type="ARBA" id="ARBA00022692"/>
    </source>
</evidence>
<feature type="transmembrane region" description="Helical" evidence="9">
    <location>
        <begin position="12"/>
        <end position="34"/>
    </location>
</feature>
<evidence type="ECO:0000256" key="7">
    <source>
        <dbReference type="ARBA" id="ARBA00023136"/>
    </source>
</evidence>
<evidence type="ECO:0000259" key="10">
    <source>
        <dbReference type="PROSITE" id="PS50253"/>
    </source>
</evidence>
<dbReference type="GO" id="GO:0006123">
    <property type="term" value="P:mitochondrial electron transport, cytochrome c to oxygen"/>
    <property type="evidence" value="ECO:0007669"/>
    <property type="project" value="TreeGrafter"/>
</dbReference>
<dbReference type="Gene3D" id="1.20.120.80">
    <property type="entry name" value="Cytochrome c oxidase, subunit III, four-helix bundle"/>
    <property type="match status" value="1"/>
</dbReference>
<accession>A0A514ABY8</accession>
<dbReference type="PROSITE" id="PS50253">
    <property type="entry name" value="COX3"/>
    <property type="match status" value="1"/>
</dbReference>
<keyword evidence="4 8" id="KW-0812">Transmembrane</keyword>
<dbReference type="GO" id="GO:0016020">
    <property type="term" value="C:membrane"/>
    <property type="evidence" value="ECO:0007669"/>
    <property type="project" value="UniProtKB-SubCell"/>
</dbReference>
<dbReference type="GO" id="GO:0005739">
    <property type="term" value="C:mitochondrion"/>
    <property type="evidence" value="ECO:0007669"/>
    <property type="project" value="TreeGrafter"/>
</dbReference>
<keyword evidence="6 9" id="KW-1133">Transmembrane helix</keyword>
<feature type="transmembrane region" description="Helical" evidence="9">
    <location>
        <begin position="77"/>
        <end position="101"/>
    </location>
</feature>
<dbReference type="PANTHER" id="PTHR11403:SF7">
    <property type="entry name" value="CYTOCHROME C OXIDASE SUBUNIT 3"/>
    <property type="match status" value="1"/>
</dbReference>
<evidence type="ECO:0000256" key="8">
    <source>
        <dbReference type="RuleBase" id="RU003375"/>
    </source>
</evidence>
<proteinExistence type="inferred from homology"/>
<evidence type="ECO:0000256" key="9">
    <source>
        <dbReference type="SAM" id="Phobius"/>
    </source>
</evidence>
<reference evidence="11" key="1">
    <citation type="journal article" date="2019" name="Nucleic Acids Res.">
        <title>Coding palindromes in mitochondrial genes of Nematomorpha.</title>
        <authorList>
            <person name="Mikhailov K.V."/>
            <person name="Efeykin B.D."/>
            <person name="Panchin A.Y."/>
            <person name="Knorre D.A."/>
            <person name="Logacheva M.D."/>
            <person name="Penin A.A."/>
            <person name="Muntyan M.S."/>
            <person name="Nikitin M.A."/>
            <person name="Popova O.V."/>
            <person name="Zanegina O.N."/>
            <person name="Vyssokikh M.Y."/>
            <person name="Spiridonov S.E."/>
            <person name="Aleoshin V.V."/>
            <person name="Panchin Y.V."/>
        </authorList>
    </citation>
    <scope>NUCLEOTIDE SEQUENCE</scope>
</reference>
<feature type="transmembrane region" description="Helical" evidence="9">
    <location>
        <begin position="40"/>
        <end position="57"/>
    </location>
</feature>
<evidence type="ECO:0000256" key="1">
    <source>
        <dbReference type="ARBA" id="ARBA00004141"/>
    </source>
</evidence>
<keyword evidence="7 9" id="KW-0472">Membrane</keyword>
<comment type="similarity">
    <text evidence="2 8">Belongs to the cytochrome c oxidase subunit 3 family.</text>
</comment>
<dbReference type="AlphaFoldDB" id="A0A514ABY8"/>
<dbReference type="GO" id="GO:0004129">
    <property type="term" value="F:cytochrome-c oxidase activity"/>
    <property type="evidence" value="ECO:0007669"/>
    <property type="project" value="InterPro"/>
</dbReference>
<evidence type="ECO:0000256" key="2">
    <source>
        <dbReference type="ARBA" id="ARBA00010581"/>
    </source>
</evidence>
<protein>
    <recommendedName>
        <fullName evidence="3 8">Cytochrome c oxidase subunit 3</fullName>
    </recommendedName>
</protein>
<dbReference type="Gene3D" id="1.10.287.70">
    <property type="match status" value="1"/>
</dbReference>
<evidence type="ECO:0000256" key="3">
    <source>
        <dbReference type="ARBA" id="ARBA00015944"/>
    </source>
</evidence>
<dbReference type="InterPro" id="IPR033945">
    <property type="entry name" value="Cyt_c_oxase_su3_dom"/>
</dbReference>
<dbReference type="InterPro" id="IPR000298">
    <property type="entry name" value="Cyt_c_oxidase-like_su3"/>
</dbReference>
<dbReference type="InterPro" id="IPR035973">
    <property type="entry name" value="Cyt_c_oxidase_su3-like_sf"/>
</dbReference>
<name>A0A514ABY8_9BILA</name>
<feature type="transmembrane region" description="Helical" evidence="9">
    <location>
        <begin position="121"/>
        <end position="146"/>
    </location>
</feature>
<feature type="transmembrane region" description="Helical" evidence="9">
    <location>
        <begin position="240"/>
        <end position="260"/>
    </location>
</feature>
<keyword evidence="5" id="KW-1278">Translocase</keyword>
<dbReference type="PANTHER" id="PTHR11403">
    <property type="entry name" value="CYTOCHROME C OXIDASE SUBUNIT III"/>
    <property type="match status" value="1"/>
</dbReference>
<feature type="transmembrane region" description="Helical" evidence="9">
    <location>
        <begin position="158"/>
        <end position="176"/>
    </location>
</feature>
<dbReference type="Pfam" id="PF00510">
    <property type="entry name" value="COX3"/>
    <property type="match status" value="1"/>
</dbReference>
<comment type="function">
    <text evidence="8">Component of the cytochrome c oxidase, the last enzyme in the mitochondrial electron transport chain which drives oxidative phosphorylation. The respiratory chain contains 3 multisubunit complexes succinate dehydrogenase (complex II, CII), ubiquinol-cytochrome c oxidoreductase (cytochrome b-c1 complex, complex III, CIII) and cytochrome c oxidase (complex IV, CIV), that cooperate to transfer electrons derived from NADH and succinate to molecular oxygen, creating an electrochemical gradient over the inner membrane that drives transmembrane transport and the ATP synthase. Cytochrome c oxidase is the component of the respiratory chain that catalyzes the reduction of oxygen to water. Electrons originating from reduced cytochrome c in the intermembrane space (IMS) are transferred via the dinuclear copper A center (CU(A)) of subunit 2 and heme A of subunit 1 to the active site in subunit 1, a binuclear center (BNC) formed by heme A3 and copper B (CU(B)). The BNC reduces molecular oxygen to 2 water molecules using 4 electrons from cytochrome c in the IMS and 4 protons from the mitochondrial matrix.</text>
</comment>
<organism evidence="11">
    <name type="scientific">Gordionus wolterstorffii</name>
    <dbReference type="NCBI Taxonomy" id="190562"/>
    <lineage>
        <taxon>Eukaryota</taxon>
        <taxon>Metazoa</taxon>
        <taxon>Ecdysozoa</taxon>
        <taxon>Nematomorpha</taxon>
        <taxon>Gordioida</taxon>
        <taxon>Chordodea</taxon>
        <taxon>Chordodoidea</taxon>
        <taxon>Parachordodidae</taxon>
        <taxon>Gordionus</taxon>
    </lineage>
</organism>
<evidence type="ECO:0000256" key="6">
    <source>
        <dbReference type="ARBA" id="ARBA00022989"/>
    </source>
</evidence>